<comment type="caution">
    <text evidence="2">The sequence shown here is derived from an EMBL/GenBank/DDBJ whole genome shotgun (WGS) entry which is preliminary data.</text>
</comment>
<gene>
    <name evidence="2" type="ORF">ZIOFF_069765</name>
</gene>
<reference evidence="2 3" key="1">
    <citation type="submission" date="2020-08" db="EMBL/GenBank/DDBJ databases">
        <title>Plant Genome Project.</title>
        <authorList>
            <person name="Zhang R.-G."/>
        </authorList>
    </citation>
    <scope>NUCLEOTIDE SEQUENCE [LARGE SCALE GENOMIC DNA]</scope>
    <source>
        <tissue evidence="2">Rhizome</tissue>
    </source>
</reference>
<protein>
    <recommendedName>
        <fullName evidence="1">F-box domain-containing protein</fullName>
    </recommendedName>
</protein>
<evidence type="ECO:0000313" key="3">
    <source>
        <dbReference type="Proteomes" id="UP000734854"/>
    </source>
</evidence>
<dbReference type="Proteomes" id="UP000734854">
    <property type="component" value="Unassembled WGS sequence"/>
</dbReference>
<name>A0A8J5C4K9_ZINOF</name>
<dbReference type="CDD" id="cd22165">
    <property type="entry name" value="F-box_AtSKIP22-like"/>
    <property type="match status" value="1"/>
</dbReference>
<dbReference type="Pfam" id="PF12937">
    <property type="entry name" value="F-box-like"/>
    <property type="match status" value="1"/>
</dbReference>
<keyword evidence="3" id="KW-1185">Reference proteome</keyword>
<sequence length="507" mass="55676">MKLRIRSMATKETLRIEAPDPCSINHLKTLVARALSTAASTSSILPESVRLSLNRKDELFASSDQDSLQAIGLTSGDLIYFSIASDSQTLAPSASSRPSPMGISNLHPVSLMDNLGDDGGASVSLRSVNLALLSSPVHASKVNADSSSIGQVLVPDNSTAIATEPIVSRQEEIIQEDDKMEVDVEHMITGKSFSVPCFLERVMEAEKGEAEGILGRLVITIQAVFLESGFVVNDGGSGYGSRLPEGWSSKASNFSIHYTLPELTGARDGRNAKTAILRFSVIGNYATVYGFLSGAHPDVYRVCFDLPKLAPILSSSFDSLSGSEEIEIFELWKVVKDMLSLPLLIDLCQKNGLQSPACFMLLPTDLKIMIFEFLSGIDVSKVGCTCSELRYLSSNNDLWKKKFLEEFGDVNERLLIGRSWKDKYANYWVRKKNADKRTERNIFTMPNMRFAAFIPQRFPMIGGYYDWFPQIGSMVTGGPRLGFARLRGRRNFSPNCNLGGNEPGFLG</sequence>
<dbReference type="PANTHER" id="PTHR47602">
    <property type="entry name" value="F-BOX PROTEIN SKIP22"/>
    <property type="match status" value="1"/>
</dbReference>
<dbReference type="InterPro" id="IPR001810">
    <property type="entry name" value="F-box_dom"/>
</dbReference>
<accession>A0A8J5C4K9</accession>
<evidence type="ECO:0000259" key="1">
    <source>
        <dbReference type="PROSITE" id="PS50181"/>
    </source>
</evidence>
<dbReference type="PANTHER" id="PTHR47602:SF2">
    <property type="entry name" value="F-BOX PROTEIN SKIP22"/>
    <property type="match status" value="1"/>
</dbReference>
<proteinExistence type="predicted"/>
<feature type="domain" description="F-box" evidence="1">
    <location>
        <begin position="356"/>
        <end position="402"/>
    </location>
</feature>
<dbReference type="PROSITE" id="PS50181">
    <property type="entry name" value="FBOX"/>
    <property type="match status" value="1"/>
</dbReference>
<organism evidence="2 3">
    <name type="scientific">Zingiber officinale</name>
    <name type="common">Ginger</name>
    <name type="synonym">Amomum zingiber</name>
    <dbReference type="NCBI Taxonomy" id="94328"/>
    <lineage>
        <taxon>Eukaryota</taxon>
        <taxon>Viridiplantae</taxon>
        <taxon>Streptophyta</taxon>
        <taxon>Embryophyta</taxon>
        <taxon>Tracheophyta</taxon>
        <taxon>Spermatophyta</taxon>
        <taxon>Magnoliopsida</taxon>
        <taxon>Liliopsida</taxon>
        <taxon>Zingiberales</taxon>
        <taxon>Zingiberaceae</taxon>
        <taxon>Zingiber</taxon>
    </lineage>
</organism>
<dbReference type="EMBL" id="JACMSC010000020">
    <property type="protein sequence ID" value="KAG6472305.1"/>
    <property type="molecule type" value="Genomic_DNA"/>
</dbReference>
<dbReference type="SMART" id="SM00256">
    <property type="entry name" value="FBOX"/>
    <property type="match status" value="1"/>
</dbReference>
<dbReference type="AlphaFoldDB" id="A0A8J5C4K9"/>
<dbReference type="OrthoDB" id="101791at2759"/>
<evidence type="ECO:0000313" key="2">
    <source>
        <dbReference type="EMBL" id="KAG6472305.1"/>
    </source>
</evidence>